<evidence type="ECO:0000313" key="2">
    <source>
        <dbReference type="EMBL" id="KCZ80001.1"/>
    </source>
</evidence>
<evidence type="ECO:0000256" key="1">
    <source>
        <dbReference type="SAM" id="Phobius"/>
    </source>
</evidence>
<dbReference type="EMBL" id="KK365211">
    <property type="protein sequence ID" value="KCZ80001.1"/>
    <property type="molecule type" value="Genomic_DNA"/>
</dbReference>
<feature type="transmembrane region" description="Helical" evidence="1">
    <location>
        <begin position="22"/>
        <end position="45"/>
    </location>
</feature>
<keyword evidence="1" id="KW-0472">Membrane</keyword>
<keyword evidence="1" id="KW-1133">Transmembrane helix</keyword>
<accession>A0A059EZ62</accession>
<dbReference type="VEuPathDB" id="MicrosporidiaDB:H312_02592"/>
<keyword evidence="3" id="KW-1185">Reference proteome</keyword>
<reference evidence="2 3" key="2">
    <citation type="submission" date="2014-03" db="EMBL/GenBank/DDBJ databases">
        <title>The Genome Sequence of Anncaliia algerae insect isolate PRA339.</title>
        <authorList>
            <consortium name="The Broad Institute Genome Sequencing Platform"/>
            <consortium name="The Broad Institute Genome Sequencing Center for Infectious Disease"/>
            <person name="Cuomo C."/>
            <person name="Becnel J."/>
            <person name="Sanscrainte N."/>
            <person name="Walker B."/>
            <person name="Young S.K."/>
            <person name="Zeng Q."/>
            <person name="Gargeya S."/>
            <person name="Fitzgerald M."/>
            <person name="Haas B."/>
            <person name="Abouelleil A."/>
            <person name="Alvarado L."/>
            <person name="Arachchi H.M."/>
            <person name="Berlin A.M."/>
            <person name="Chapman S.B."/>
            <person name="Dewar J."/>
            <person name="Goldberg J."/>
            <person name="Griggs A."/>
            <person name="Gujja S."/>
            <person name="Hansen M."/>
            <person name="Howarth C."/>
            <person name="Imamovic A."/>
            <person name="Larimer J."/>
            <person name="McCowan C."/>
            <person name="Murphy C."/>
            <person name="Neiman D."/>
            <person name="Pearson M."/>
            <person name="Priest M."/>
            <person name="Roberts A."/>
            <person name="Saif S."/>
            <person name="Shea T."/>
            <person name="Sisk P."/>
            <person name="Sykes S."/>
            <person name="Wortman J."/>
            <person name="Nusbaum C."/>
            <person name="Birren B."/>
        </authorList>
    </citation>
    <scope>NUCLEOTIDE SEQUENCE [LARGE SCALE GENOMIC DNA]</scope>
    <source>
        <strain evidence="2 3">PRA339</strain>
    </source>
</reference>
<feature type="transmembrane region" description="Helical" evidence="1">
    <location>
        <begin position="66"/>
        <end position="90"/>
    </location>
</feature>
<proteinExistence type="predicted"/>
<reference evidence="3" key="1">
    <citation type="submission" date="2013-02" db="EMBL/GenBank/DDBJ databases">
        <authorList>
            <consortium name="The Broad Institute Genome Sequencing Platform"/>
            <person name="Cuomo C."/>
            <person name="Becnel J."/>
            <person name="Sanscrainte N."/>
            <person name="Walker B."/>
            <person name="Young S.K."/>
            <person name="Zeng Q."/>
            <person name="Gargeya S."/>
            <person name="Fitzgerald M."/>
            <person name="Haas B."/>
            <person name="Abouelleil A."/>
            <person name="Alvarado L."/>
            <person name="Arachchi H.M."/>
            <person name="Berlin A.M."/>
            <person name="Chapman S.B."/>
            <person name="Dewar J."/>
            <person name="Goldberg J."/>
            <person name="Griggs A."/>
            <person name="Gujja S."/>
            <person name="Hansen M."/>
            <person name="Howarth C."/>
            <person name="Imamovic A."/>
            <person name="Larimer J."/>
            <person name="McCowan C."/>
            <person name="Murphy C."/>
            <person name="Neiman D."/>
            <person name="Pearson M."/>
            <person name="Priest M."/>
            <person name="Roberts A."/>
            <person name="Saif S."/>
            <person name="Shea T."/>
            <person name="Sisk P."/>
            <person name="Sykes S."/>
            <person name="Wortman J."/>
            <person name="Nusbaum C."/>
            <person name="Birren B."/>
        </authorList>
    </citation>
    <scope>NUCLEOTIDE SEQUENCE [LARGE SCALE GENOMIC DNA]</scope>
    <source>
        <strain evidence="3">PRA339</strain>
    </source>
</reference>
<evidence type="ECO:0000313" key="3">
    <source>
        <dbReference type="Proteomes" id="UP000030655"/>
    </source>
</evidence>
<dbReference type="Proteomes" id="UP000030655">
    <property type="component" value="Unassembled WGS sequence"/>
</dbReference>
<organism evidence="2 3">
    <name type="scientific">Anncaliia algerae PRA339</name>
    <dbReference type="NCBI Taxonomy" id="1288291"/>
    <lineage>
        <taxon>Eukaryota</taxon>
        <taxon>Fungi</taxon>
        <taxon>Fungi incertae sedis</taxon>
        <taxon>Microsporidia</taxon>
        <taxon>Tubulinosematoidea</taxon>
        <taxon>Tubulinosematidae</taxon>
        <taxon>Anncaliia</taxon>
    </lineage>
</organism>
<dbReference type="AlphaFoldDB" id="A0A059EZ62"/>
<gene>
    <name evidence="2" type="ORF">H312_02592</name>
</gene>
<protein>
    <submittedName>
        <fullName evidence="2">Uncharacterized protein</fullName>
    </submittedName>
</protein>
<sequence length="109" mass="13293">MSNLLNPFAVYDYLIKHLYTEYLLVFIIKFVLNLPIYSFHIISLLGMRYKIIYKPLFNDKLLKKDIIFCFFNILILDYFRSLFVILRYYFQLGDIKRRCYSIVVNKIPN</sequence>
<dbReference type="HOGENOM" id="CLU_2183308_0_0_1"/>
<name>A0A059EZ62_9MICR</name>
<keyword evidence="1" id="KW-0812">Transmembrane</keyword>